<evidence type="ECO:0000256" key="1">
    <source>
        <dbReference type="ARBA" id="ARBA00022448"/>
    </source>
</evidence>
<feature type="binding site" evidence="6">
    <location>
        <position position="533"/>
    </location>
    <ligand>
        <name>Zn(2+)</name>
        <dbReference type="ChEBI" id="CHEBI:29105"/>
    </ligand>
</feature>
<evidence type="ECO:0000256" key="5">
    <source>
        <dbReference type="ARBA" id="ARBA00023136"/>
    </source>
</evidence>
<comment type="caution">
    <text evidence="8">The sequence shown here is derived from an EMBL/GenBank/DDBJ whole genome shotgun (WGS) entry which is preliminary data.</text>
</comment>
<keyword evidence="4 6" id="KW-0862">Zinc</keyword>
<dbReference type="PANTHER" id="PTHR38344:SF1">
    <property type="entry name" value="INORGANIC CARBON TRANSPORTER SUBUNIT DABA-RELATED"/>
    <property type="match status" value="1"/>
</dbReference>
<comment type="function">
    <text evidence="6">Part of an energy-coupled inorganic carbon pump.</text>
</comment>
<dbReference type="GO" id="GO:0005886">
    <property type="term" value="C:plasma membrane"/>
    <property type="evidence" value="ECO:0007669"/>
    <property type="project" value="UniProtKB-SubCell"/>
</dbReference>
<dbReference type="RefSeq" id="WP_006826245.1">
    <property type="nucleotide sequence ID" value="NZ_AOIL01000048.1"/>
</dbReference>
<feature type="region of interest" description="Disordered" evidence="7">
    <location>
        <begin position="276"/>
        <end position="302"/>
    </location>
</feature>
<protein>
    <recommendedName>
        <fullName evidence="6">Probable inorganic carbon transporter subunit DabA</fullName>
    </recommendedName>
</protein>
<evidence type="ECO:0000256" key="7">
    <source>
        <dbReference type="SAM" id="MobiDB-lite"/>
    </source>
</evidence>
<comment type="similarity">
    <text evidence="6">Belongs to the inorganic carbon transporter (TC 9.A.2) DabA family.</text>
</comment>
<dbReference type="AlphaFoldDB" id="L9ZU19"/>
<comment type="subcellular location">
    <subcellularLocation>
        <location evidence="6">Cell membrane</location>
        <topology evidence="6">Peripheral membrane protein</topology>
    </subcellularLocation>
</comment>
<dbReference type="Proteomes" id="UP000011648">
    <property type="component" value="Unassembled WGS sequence"/>
</dbReference>
<feature type="binding site" evidence="6">
    <location>
        <position position="548"/>
    </location>
    <ligand>
        <name>Zn(2+)</name>
        <dbReference type="ChEBI" id="CHEBI:29105"/>
    </ligand>
</feature>
<dbReference type="PATRIC" id="fig|1230458.4.peg.2543"/>
<evidence type="ECO:0000313" key="8">
    <source>
        <dbReference type="EMBL" id="ELY89849.1"/>
    </source>
</evidence>
<feature type="region of interest" description="Disordered" evidence="7">
    <location>
        <begin position="1"/>
        <end position="40"/>
    </location>
</feature>
<keyword evidence="2 6" id="KW-1003">Cell membrane</keyword>
<keyword evidence="5 6" id="KW-0472">Membrane</keyword>
<evidence type="ECO:0000256" key="6">
    <source>
        <dbReference type="HAMAP-Rule" id="MF_01871"/>
    </source>
</evidence>
<dbReference type="STRING" id="1230458.C484_12641"/>
<keyword evidence="3 6" id="KW-0479">Metal-binding</keyword>
<organism evidence="8 9">
    <name type="scientific">Natrialba taiwanensis DSM 12281</name>
    <dbReference type="NCBI Taxonomy" id="1230458"/>
    <lineage>
        <taxon>Archaea</taxon>
        <taxon>Methanobacteriati</taxon>
        <taxon>Methanobacteriota</taxon>
        <taxon>Stenosarchaea group</taxon>
        <taxon>Halobacteria</taxon>
        <taxon>Halobacteriales</taxon>
        <taxon>Natrialbaceae</taxon>
        <taxon>Natrialba</taxon>
    </lineage>
</organism>
<evidence type="ECO:0000313" key="9">
    <source>
        <dbReference type="Proteomes" id="UP000011648"/>
    </source>
</evidence>
<gene>
    <name evidence="6" type="primary">dabA</name>
    <name evidence="8" type="ORF">C484_12641</name>
</gene>
<dbReference type="HAMAP" id="MF_01871">
    <property type="entry name" value="DabA"/>
    <property type="match status" value="1"/>
</dbReference>
<proteinExistence type="inferred from homology"/>
<keyword evidence="9" id="KW-1185">Reference proteome</keyword>
<comment type="subunit">
    <text evidence="6">Forms a complex with DabB.</text>
</comment>
<dbReference type="OrthoDB" id="185928at2157"/>
<dbReference type="InterPro" id="IPR018752">
    <property type="entry name" value="DabA"/>
</dbReference>
<evidence type="ECO:0000256" key="3">
    <source>
        <dbReference type="ARBA" id="ARBA00022723"/>
    </source>
</evidence>
<evidence type="ECO:0000256" key="4">
    <source>
        <dbReference type="ARBA" id="ARBA00022833"/>
    </source>
</evidence>
<feature type="compositionally biased region" description="Acidic residues" evidence="7">
    <location>
        <begin position="289"/>
        <end position="299"/>
    </location>
</feature>
<reference evidence="8 9" key="1">
    <citation type="journal article" date="2014" name="PLoS Genet.">
        <title>Phylogenetically driven sequencing of extremely halophilic archaea reveals strategies for static and dynamic osmo-response.</title>
        <authorList>
            <person name="Becker E.A."/>
            <person name="Seitzer P.M."/>
            <person name="Tritt A."/>
            <person name="Larsen D."/>
            <person name="Krusor M."/>
            <person name="Yao A.I."/>
            <person name="Wu D."/>
            <person name="Madern D."/>
            <person name="Eisen J.A."/>
            <person name="Darling A.E."/>
            <person name="Facciotti M.T."/>
        </authorList>
    </citation>
    <scope>NUCLEOTIDE SEQUENCE [LARGE SCALE GENOMIC DNA]</scope>
    <source>
        <strain evidence="8 9">DSM 12281</strain>
    </source>
</reference>
<feature type="binding site" evidence="6">
    <location>
        <position position="347"/>
    </location>
    <ligand>
        <name>Zn(2+)</name>
        <dbReference type="ChEBI" id="CHEBI:29105"/>
    </ligand>
</feature>
<comment type="cofactor">
    <cofactor evidence="6">
        <name>Zn(2+)</name>
        <dbReference type="ChEBI" id="CHEBI:29105"/>
    </cofactor>
</comment>
<dbReference type="GO" id="GO:0008270">
    <property type="term" value="F:zinc ion binding"/>
    <property type="evidence" value="ECO:0007669"/>
    <property type="project" value="UniProtKB-UniRule"/>
</dbReference>
<name>L9ZU19_9EURY</name>
<dbReference type="EMBL" id="AOIL01000048">
    <property type="protein sequence ID" value="ELY89849.1"/>
    <property type="molecule type" value="Genomic_DNA"/>
</dbReference>
<accession>L9ZU19</accession>
<feature type="binding site" evidence="6">
    <location>
        <position position="345"/>
    </location>
    <ligand>
        <name>Zn(2+)</name>
        <dbReference type="ChEBI" id="CHEBI:29105"/>
    </ligand>
</feature>
<keyword evidence="1 6" id="KW-0813">Transport</keyword>
<dbReference type="Pfam" id="PF10070">
    <property type="entry name" value="DabA"/>
    <property type="match status" value="1"/>
</dbReference>
<sequence>MSKQPSQSELERDAQAEQMLQQSDQVTDRLETGPDADQDPIAATIERAVDRVGAVWPLYSFVTANPLSGFEDQPFHRAVADGERLFGGRGYPHPDIFRTAWERGQIDPDVLAVELEAHGIDRDPEALLEEMATAEAERDADTESDEATEILDRVLSKWLAAFLDEGQAKWPMPNREEGFYAAWRSVVPYDGDVPGCDDSSDLPETATEALESVLDEYPEGRWIDIAEHHFSALPGWTGFIKQRVDDDTDPWQSTYPITLREYLAVRLTLAELLDAPIEPSSDDERGADAGDESEGEDEVPPLSERWLTAWEKSYRERLLEQIDGSVTDPADAGESSRPAAQLVFCIDTRSEIIRRYIEGQGRYETHGYAGFFGVPMRYRGYDATAAVDACPPIDDPEHRVVDRPDDEETVTKRDRWTGLATATRKHFKRLKANVVAAFPFVEGGGAAYGSAMAARTLAPSAIASLENAVEERVPSQHEFCSPAIDHTDHDDHAHADHDLPQGMRPEEKVEYAENAFALMGWTEFARLVVFTGHASETTNNPFDSSLDCGACAGNPGGPNARVLAEICNDPDVQAELRERGFTIPEDTVFLAGEHNTTTDEITLFAEGVPESHREDLEQLRADLERAQAGAAAERLESMTDDTDVDSREAVAEVERKAADWAETRPEWGLAGNASFVIGPRELTDDENLDGRAFLHSYDWTTDPEGEALEAIMTGPLVVTQWINNQYYFATVDNGVYGSGSKVTQNPLGNVGVVQGNGGDLMTGLPLQSLQRSDDEPYHQPLRLTAVIHAPRERVTDILRHHEDVKRLVDNGWIGDLTVIDPERDNEAFHYRGDLEWTAQSQTALSARDQGQGRISTAAQD</sequence>
<dbReference type="PANTHER" id="PTHR38344">
    <property type="entry name" value="UPF0753 PROTEIN AQ_863"/>
    <property type="match status" value="1"/>
</dbReference>
<evidence type="ECO:0000256" key="2">
    <source>
        <dbReference type="ARBA" id="ARBA00022475"/>
    </source>
</evidence>